<dbReference type="SMART" id="SM00028">
    <property type="entry name" value="TPR"/>
    <property type="match status" value="1"/>
</dbReference>
<sequence length="582" mass="64319">MSELWPHWSRPLWLLLLPLLLWLLWQLLHRERRTGRWQQLLPLHFQPWLLGGGRQRGSRLPWIALGLAWLLGLLALLGPSWQRVEQSTQKRADPLVVILELTPSMLAGDVPPSRLEHAKRKLRDLLDARRDAQTAIVVYAGSAHSLVPLSDDLMTAGNLLDALKPAIMPEPGQRADLAVQKALALLEQGARGQGRLLLITNGLSEAERNGIRKALGSRSGRLSILGIGTAQGAPIAQDNGGFLKDAQGAILLPRLDAPGLKRFASDLGGKYATARVDERDLRNLGLLGGATTLRDSGETTRLEAWADQGHWLLLPLLLIAACAGRRGWIFFLPLFFVLPRPALAFELDDLWLRADQQGQRLLEAQQPAEAAQRFQDRAWQGYALYQAGQYGEAAERFAAGDSAADHYNRGNALAKAEQLEAALDAYDSALERQPDLQPALKNKALVEELLKQRQAQAEQPQPTSPPQQQQAGQDEAAQDAPKGTPQPAEQDTKPESGQDSQAGTEAEQKNGQGAGGQDQQAANAQPAEPNGEPQALDSEHEPLGDERRQSLEQWLRQIPDDPAELLRRKFWYEQQRRQENQE</sequence>
<dbReference type="Gene3D" id="3.40.50.410">
    <property type="entry name" value="von Willebrand factor, type A domain"/>
    <property type="match status" value="1"/>
</dbReference>
<accession>A0A679GNQ7</accession>
<feature type="compositionally biased region" description="Low complexity" evidence="2">
    <location>
        <begin position="454"/>
        <end position="481"/>
    </location>
</feature>
<feature type="transmembrane region" description="Helical" evidence="3">
    <location>
        <begin position="12"/>
        <end position="28"/>
    </location>
</feature>
<dbReference type="PANTHER" id="PTHR22550:SF14">
    <property type="entry name" value="VWFA DOMAIN-CONTAINING PROTEIN"/>
    <property type="match status" value="1"/>
</dbReference>
<dbReference type="InterPro" id="IPR050768">
    <property type="entry name" value="UPF0353/GerABKA_families"/>
</dbReference>
<feature type="domain" description="VWFA" evidence="4">
    <location>
        <begin position="96"/>
        <end position="202"/>
    </location>
</feature>
<dbReference type="Pfam" id="PF13519">
    <property type="entry name" value="VWA_2"/>
    <property type="match status" value="1"/>
</dbReference>
<dbReference type="PROSITE" id="PS50005">
    <property type="entry name" value="TPR"/>
    <property type="match status" value="1"/>
</dbReference>
<keyword evidence="3" id="KW-1133">Transmembrane helix</keyword>
<dbReference type="AlphaFoldDB" id="A0A679GNQ7"/>
<dbReference type="InterPro" id="IPR036465">
    <property type="entry name" value="vWFA_dom_sf"/>
</dbReference>
<protein>
    <recommendedName>
        <fullName evidence="4">VWFA domain-containing protein</fullName>
    </recommendedName>
</protein>
<dbReference type="RefSeq" id="WP_172434305.1">
    <property type="nucleotide sequence ID" value="NZ_AP022642.1"/>
</dbReference>
<feature type="compositionally biased region" description="Basic and acidic residues" evidence="2">
    <location>
        <begin position="537"/>
        <end position="550"/>
    </location>
</feature>
<dbReference type="InterPro" id="IPR002035">
    <property type="entry name" value="VWF_A"/>
</dbReference>
<evidence type="ECO:0000313" key="6">
    <source>
        <dbReference type="Proteomes" id="UP000501237"/>
    </source>
</evidence>
<feature type="transmembrane region" description="Helical" evidence="3">
    <location>
        <begin position="60"/>
        <end position="81"/>
    </location>
</feature>
<dbReference type="PANTHER" id="PTHR22550">
    <property type="entry name" value="SPORE GERMINATION PROTEIN"/>
    <property type="match status" value="1"/>
</dbReference>
<organism evidence="5 6">
    <name type="scientific">Metapseudomonas otitidis</name>
    <dbReference type="NCBI Taxonomy" id="319939"/>
    <lineage>
        <taxon>Bacteria</taxon>
        <taxon>Pseudomonadati</taxon>
        <taxon>Pseudomonadota</taxon>
        <taxon>Gammaproteobacteria</taxon>
        <taxon>Pseudomonadales</taxon>
        <taxon>Pseudomonadaceae</taxon>
        <taxon>Metapseudomonas</taxon>
    </lineage>
</organism>
<dbReference type="Gene3D" id="1.25.40.10">
    <property type="entry name" value="Tetratricopeptide repeat domain"/>
    <property type="match status" value="1"/>
</dbReference>
<dbReference type="GeneID" id="57399203"/>
<proteinExistence type="predicted"/>
<dbReference type="InterPro" id="IPR011990">
    <property type="entry name" value="TPR-like_helical_dom_sf"/>
</dbReference>
<gene>
    <name evidence="5" type="ORF">PtoMrB4_39850</name>
</gene>
<dbReference type="EMBL" id="AP022642">
    <property type="protein sequence ID" value="BCA30008.1"/>
    <property type="molecule type" value="Genomic_DNA"/>
</dbReference>
<dbReference type="SUPFAM" id="SSF53300">
    <property type="entry name" value="vWA-like"/>
    <property type="match status" value="1"/>
</dbReference>
<dbReference type="KEGG" id="poj:PtoMrB4_39850"/>
<keyword evidence="3" id="KW-0472">Membrane</keyword>
<reference evidence="5 6" key="1">
    <citation type="journal article" date="2020" name="Microbiol. Resour. Announc.">
        <title>Complete genome sequence of Pseudomonas otitidis strain MrB4, isolated from Lake Biwa in Japan.</title>
        <authorList>
            <person name="Miyazaki K."/>
            <person name="Hase E."/>
            <person name="Maruya T."/>
        </authorList>
    </citation>
    <scope>NUCLEOTIDE SEQUENCE [LARGE SCALE GENOMIC DNA]</scope>
    <source>
        <strain evidence="5 6">MrB4</strain>
    </source>
</reference>
<feature type="repeat" description="TPR" evidence="1">
    <location>
        <begin position="403"/>
        <end position="436"/>
    </location>
</feature>
<feature type="region of interest" description="Disordered" evidence="2">
    <location>
        <begin position="452"/>
        <end position="565"/>
    </location>
</feature>
<dbReference type="SUPFAM" id="SSF48452">
    <property type="entry name" value="TPR-like"/>
    <property type="match status" value="1"/>
</dbReference>
<evidence type="ECO:0000313" key="5">
    <source>
        <dbReference type="EMBL" id="BCA30008.1"/>
    </source>
</evidence>
<dbReference type="InterPro" id="IPR019734">
    <property type="entry name" value="TPR_rpt"/>
</dbReference>
<evidence type="ECO:0000256" key="1">
    <source>
        <dbReference type="PROSITE-ProRule" id="PRU00339"/>
    </source>
</evidence>
<feature type="compositionally biased region" description="Low complexity" evidence="2">
    <location>
        <begin position="517"/>
        <end position="533"/>
    </location>
</feature>
<name>A0A679GNQ7_9GAMM</name>
<keyword evidence="3" id="KW-0812">Transmembrane</keyword>
<evidence type="ECO:0000256" key="3">
    <source>
        <dbReference type="SAM" id="Phobius"/>
    </source>
</evidence>
<dbReference type="Proteomes" id="UP000501237">
    <property type="component" value="Chromosome"/>
</dbReference>
<evidence type="ECO:0000256" key="2">
    <source>
        <dbReference type="SAM" id="MobiDB-lite"/>
    </source>
</evidence>
<keyword evidence="1" id="KW-0802">TPR repeat</keyword>
<evidence type="ECO:0000259" key="4">
    <source>
        <dbReference type="Pfam" id="PF13519"/>
    </source>
</evidence>